<accession>A0A857LM91</accession>
<dbReference type="SUPFAM" id="SSF51905">
    <property type="entry name" value="FAD/NAD(P)-binding domain"/>
    <property type="match status" value="1"/>
</dbReference>
<dbReference type="PANTHER" id="PTHR39757:SF5">
    <property type="entry name" value="OS02G0190600 PROTEIN"/>
    <property type="match status" value="1"/>
</dbReference>
<proteinExistence type="predicted"/>
<dbReference type="PRINTS" id="PR00411">
    <property type="entry name" value="PNDRDTASEI"/>
</dbReference>
<gene>
    <name evidence="1" type="ORF">GII30_12260</name>
</gene>
<dbReference type="InterPro" id="IPR036188">
    <property type="entry name" value="FAD/NAD-bd_sf"/>
</dbReference>
<reference evidence="1" key="1">
    <citation type="journal article" date="2021" name="Nat. Microbiol.">
        <title>Cocultivation of an ultrasmall environmental parasitic bacterium with lytic ability against bacteria associated with wastewater foams.</title>
        <authorList>
            <person name="Batinovic S."/>
            <person name="Rose J.J.A."/>
            <person name="Ratcliffe J."/>
            <person name="Seviour R.J."/>
            <person name="Petrovski S."/>
        </authorList>
    </citation>
    <scope>NUCLEOTIDE SEQUENCE</scope>
    <source>
        <strain evidence="1">CON44</strain>
    </source>
</reference>
<sequence>MRVKDLLVIGAGPAGQAIAHRGSAAGLDVTLIDPHPDRPWQATYGAWADELPGWLPGDCIAATGPAVVYTPGRKVLDREYAILDTAALQSALDLAGVRIVRARVAHAYTTYVTVADGSILYARAVVDARGIAAADPAENAPEQTAVGIVVAHGGTGVEHRPADDRMVVMDWRPGTGTFAYSVDLGGGRRLVEETCLAGAPAVDIDELSRRLRDRVPGVSIPAPGRRGARSRVSTGAEIVRFPLVGATPRPWHTAGAPRFGAAGGLMHPATGYSLAQSLAMADTVVDAVRRGADVTRALWPWRARCVYRLRVMGLAALLVLEPDDLVLFFDRFFALPESTQRGYLSGRDDLVGTCKAMWGVFASLPLRLKSTIARTSLAGLPAHRRTTGLLARLSGW</sequence>
<dbReference type="Pfam" id="PF05834">
    <property type="entry name" value="Lycopene_cycl"/>
    <property type="match status" value="1"/>
</dbReference>
<dbReference type="AlphaFoldDB" id="A0A857LM91"/>
<dbReference type="PANTHER" id="PTHR39757">
    <property type="match status" value="1"/>
</dbReference>
<evidence type="ECO:0000313" key="1">
    <source>
        <dbReference type="EMBL" id="QHN39833.1"/>
    </source>
</evidence>
<organism evidence="1">
    <name type="scientific">Gordonia amarae</name>
    <dbReference type="NCBI Taxonomy" id="36821"/>
    <lineage>
        <taxon>Bacteria</taxon>
        <taxon>Bacillati</taxon>
        <taxon>Actinomycetota</taxon>
        <taxon>Actinomycetes</taxon>
        <taxon>Mycobacteriales</taxon>
        <taxon>Gordoniaceae</taxon>
        <taxon>Gordonia</taxon>
    </lineage>
</organism>
<protein>
    <submittedName>
        <fullName evidence="1">Lycopene beta cyclase</fullName>
    </submittedName>
</protein>
<dbReference type="EMBL" id="CP045810">
    <property type="protein sequence ID" value="QHN39833.1"/>
    <property type="molecule type" value="Genomic_DNA"/>
</dbReference>
<name>A0A857LM91_9ACTN</name>
<dbReference type="Gene3D" id="3.50.50.60">
    <property type="entry name" value="FAD/NAD(P)-binding domain"/>
    <property type="match status" value="1"/>
</dbReference>